<protein>
    <submittedName>
        <fullName evidence="1">7570_t:CDS:1</fullName>
    </submittedName>
</protein>
<name>A0ACA9NAE5_9GLOM</name>
<evidence type="ECO:0000313" key="2">
    <source>
        <dbReference type="Proteomes" id="UP000789702"/>
    </source>
</evidence>
<dbReference type="EMBL" id="CAJVPU010014327">
    <property type="protein sequence ID" value="CAG8639201.1"/>
    <property type="molecule type" value="Genomic_DNA"/>
</dbReference>
<sequence length="469" mass="52847">MIFSTCPKPGVIFFILGVLLLCNLVSTQDNHKWEKVLTHSAFPEYQIKYKEPKLCDENVQQYSGYIDVSTNKSLFFWFFESRNKPHEDPLVLWITGGPGCSSLNSLFFEVGPCTIKGDGNGPINSSFSRNYNSLNNIANIIFLDQPTNAGYSYGDKVSTTLEAASDIYAFLQIFFQNFPEYAKLDFHIAGESYAGHFSPAVAAEIYYNNNKKNFTHINLESILIGNGLVDPLLQFKYYPDMACNSSYGPVLNISTCDQMRKDYKRCANLTEICYSSKSAADCSKATALCFIYMIEPYQASGRSLADVRKSCNDIATCYPDLITIGNFSDRTDFKNELGANSSLKYKICNSDVFTDFSQTGDIMLSFIQSIPPLLEDNIRVLIYAGDADFLCNWMGNEAWVKELEWSGKKGFNNANVTRWITKDASNHAGDVRTFKGLTFLRVFKAGHMPPHDQSSSSFDFFSRWLSKED</sequence>
<accession>A0ACA9NAE5</accession>
<evidence type="ECO:0000313" key="1">
    <source>
        <dbReference type="EMBL" id="CAG8639201.1"/>
    </source>
</evidence>
<gene>
    <name evidence="1" type="ORF">DHETER_LOCUS8762</name>
</gene>
<feature type="non-terminal residue" evidence="1">
    <location>
        <position position="469"/>
    </location>
</feature>
<comment type="caution">
    <text evidence="1">The sequence shown here is derived from an EMBL/GenBank/DDBJ whole genome shotgun (WGS) entry which is preliminary data.</text>
</comment>
<organism evidence="1 2">
    <name type="scientific">Dentiscutata heterogama</name>
    <dbReference type="NCBI Taxonomy" id="1316150"/>
    <lineage>
        <taxon>Eukaryota</taxon>
        <taxon>Fungi</taxon>
        <taxon>Fungi incertae sedis</taxon>
        <taxon>Mucoromycota</taxon>
        <taxon>Glomeromycotina</taxon>
        <taxon>Glomeromycetes</taxon>
        <taxon>Diversisporales</taxon>
        <taxon>Gigasporaceae</taxon>
        <taxon>Dentiscutata</taxon>
    </lineage>
</organism>
<dbReference type="Proteomes" id="UP000789702">
    <property type="component" value="Unassembled WGS sequence"/>
</dbReference>
<proteinExistence type="predicted"/>
<keyword evidence="2" id="KW-1185">Reference proteome</keyword>
<reference evidence="1" key="1">
    <citation type="submission" date="2021-06" db="EMBL/GenBank/DDBJ databases">
        <authorList>
            <person name="Kallberg Y."/>
            <person name="Tangrot J."/>
            <person name="Rosling A."/>
        </authorList>
    </citation>
    <scope>NUCLEOTIDE SEQUENCE</scope>
    <source>
        <strain evidence="1">IL203A</strain>
    </source>
</reference>